<feature type="compositionally biased region" description="Polar residues" evidence="1">
    <location>
        <begin position="95"/>
        <end position="126"/>
    </location>
</feature>
<dbReference type="InterPro" id="IPR036864">
    <property type="entry name" value="Zn2-C6_fun-type_DNA-bd_sf"/>
</dbReference>
<dbReference type="InParanoid" id="G3AKE5"/>
<dbReference type="InterPro" id="IPR001138">
    <property type="entry name" value="Zn2Cys6_DnaBD"/>
</dbReference>
<dbReference type="InterPro" id="IPR052400">
    <property type="entry name" value="Zn2-C6_fungal_TF"/>
</dbReference>
<dbReference type="Gene3D" id="4.10.240.10">
    <property type="entry name" value="Zn(2)-C6 fungal-type DNA-binding domain"/>
    <property type="match status" value="1"/>
</dbReference>
<feature type="region of interest" description="Disordered" evidence="1">
    <location>
        <begin position="1"/>
        <end position="28"/>
    </location>
</feature>
<dbReference type="EMBL" id="GL996501">
    <property type="protein sequence ID" value="EGW32902.1"/>
    <property type="molecule type" value="Genomic_DNA"/>
</dbReference>
<dbReference type="Proteomes" id="UP000000709">
    <property type="component" value="Unassembled WGS sequence"/>
</dbReference>
<dbReference type="PANTHER" id="PTHR47657:SF7">
    <property type="entry name" value="STEROL REGULATORY ELEMENT-BINDING PROTEIN ECM22"/>
    <property type="match status" value="1"/>
</dbReference>
<dbReference type="AlphaFoldDB" id="G3AKE5"/>
<name>G3AKE5_SPAPN</name>
<reference evidence="3 4" key="1">
    <citation type="journal article" date="2011" name="Proc. Natl. Acad. Sci. U.S.A.">
        <title>Comparative genomics of xylose-fermenting fungi for enhanced biofuel production.</title>
        <authorList>
            <person name="Wohlbach D.J."/>
            <person name="Kuo A."/>
            <person name="Sato T.K."/>
            <person name="Potts K.M."/>
            <person name="Salamov A.A."/>
            <person name="LaButti K.M."/>
            <person name="Sun H."/>
            <person name="Clum A."/>
            <person name="Pangilinan J.L."/>
            <person name="Lindquist E.A."/>
            <person name="Lucas S."/>
            <person name="Lapidus A."/>
            <person name="Jin M."/>
            <person name="Gunawan C."/>
            <person name="Balan V."/>
            <person name="Dale B.E."/>
            <person name="Jeffries T.W."/>
            <person name="Zinkel R."/>
            <person name="Barry K.W."/>
            <person name="Grigoriev I.V."/>
            <person name="Gasch A.P."/>
        </authorList>
    </citation>
    <scope>NUCLEOTIDE SEQUENCE [LARGE SCALE GENOMIC DNA]</scope>
    <source>
        <strain evidence="4">NRRL Y-27907 / 11-Y1</strain>
    </source>
</reference>
<dbReference type="Pfam" id="PF00172">
    <property type="entry name" value="Zn_clus"/>
    <property type="match status" value="1"/>
</dbReference>
<dbReference type="CDD" id="cd00067">
    <property type="entry name" value="GAL4"/>
    <property type="match status" value="1"/>
</dbReference>
<dbReference type="SMART" id="SM00066">
    <property type="entry name" value="GAL4"/>
    <property type="match status" value="1"/>
</dbReference>
<dbReference type="SUPFAM" id="SSF57701">
    <property type="entry name" value="Zn2/Cys6 DNA-binding domain"/>
    <property type="match status" value="1"/>
</dbReference>
<dbReference type="OMA" id="RCGYLDF"/>
<dbReference type="OrthoDB" id="25921at2759"/>
<evidence type="ECO:0000313" key="3">
    <source>
        <dbReference type="EMBL" id="EGW32902.1"/>
    </source>
</evidence>
<evidence type="ECO:0000256" key="1">
    <source>
        <dbReference type="SAM" id="MobiDB-lite"/>
    </source>
</evidence>
<protein>
    <recommendedName>
        <fullName evidence="2">Zn(2)-C6 fungal-type domain-containing protein</fullName>
    </recommendedName>
</protein>
<dbReference type="GO" id="GO:0008270">
    <property type="term" value="F:zinc ion binding"/>
    <property type="evidence" value="ECO:0007669"/>
    <property type="project" value="InterPro"/>
</dbReference>
<dbReference type="PROSITE" id="PS50048">
    <property type="entry name" value="ZN2_CY6_FUNGAL_2"/>
    <property type="match status" value="1"/>
</dbReference>
<dbReference type="RefSeq" id="XP_007374417.1">
    <property type="nucleotide sequence ID" value="XM_007374355.1"/>
</dbReference>
<proteinExistence type="predicted"/>
<dbReference type="GeneID" id="18870861"/>
<dbReference type="PANTHER" id="PTHR47657">
    <property type="entry name" value="STEROL REGULATORY ELEMENT-BINDING PROTEIN ECM22"/>
    <property type="match status" value="1"/>
</dbReference>
<feature type="region of interest" description="Disordered" evidence="1">
    <location>
        <begin position="79"/>
        <end position="126"/>
    </location>
</feature>
<dbReference type="GO" id="GO:0000981">
    <property type="term" value="F:DNA-binding transcription factor activity, RNA polymerase II-specific"/>
    <property type="evidence" value="ECO:0007669"/>
    <property type="project" value="InterPro"/>
</dbReference>
<keyword evidence="4" id="KW-1185">Reference proteome</keyword>
<dbReference type="STRING" id="619300.G3AKE5"/>
<organism evidence="4">
    <name type="scientific">Spathaspora passalidarum (strain NRRL Y-27907 / 11-Y1)</name>
    <dbReference type="NCBI Taxonomy" id="619300"/>
    <lineage>
        <taxon>Eukaryota</taxon>
        <taxon>Fungi</taxon>
        <taxon>Dikarya</taxon>
        <taxon>Ascomycota</taxon>
        <taxon>Saccharomycotina</taxon>
        <taxon>Pichiomycetes</taxon>
        <taxon>Debaryomycetaceae</taxon>
        <taxon>Spathaspora</taxon>
    </lineage>
</organism>
<dbReference type="HOGENOM" id="CLU_009505_1_0_1"/>
<evidence type="ECO:0000259" key="2">
    <source>
        <dbReference type="PROSITE" id="PS50048"/>
    </source>
</evidence>
<dbReference type="KEGG" id="spaa:SPAPADRAFT_150267"/>
<gene>
    <name evidence="3" type="ORF">SPAPADRAFT_150267</name>
</gene>
<evidence type="ECO:0000313" key="4">
    <source>
        <dbReference type="Proteomes" id="UP000000709"/>
    </source>
</evidence>
<dbReference type="PROSITE" id="PS00463">
    <property type="entry name" value="ZN2_CY6_FUNGAL_1"/>
    <property type="match status" value="1"/>
</dbReference>
<sequence>MPVYSKSFPRASERKSRRTHKNSRDGCPNCKSKRIKCSEELPSCHNCIKKNYRCGYLDFPKDKLDMIRKKNDKKAQEIFGNKQESSHKAHVPSPFNFQDSSGNSTQTPPTNLTPLSETPNNSNQLFNDYLPMPIPKENDMDSTPPNIFNKVPQDSFDYFNVPFSKDDLRMAVYTDTMKKLMHDNNNLQLPSYTYDVFETFGDPPQRQELNHYPLHSQLNSVLDNGNFNDLDLDIDTDTDSFENSKTLFNHHFGISVNDTPKDISDNIILPFPPPETPKIGTPLPNAMIKNVSLTSLEYPKRLQQSFMKELYRNEHELLIERTNTMKSPMWTKENDEILWSTIFNKAVTFDVYFSFFMDRSLNVILKICNKSIHSGTSVTCFTSKILEQLTKKSYTYYGSLIKNLRESITQSDIEPAIISWYASWCQYLHSYATIDTLSLMYGGSTSLLCNVLNGCQTLDQIPPSLSVIMHIIESDIVACVAPDYKFDVIEELYKDLVDFKTFIIYNQELTTENNGYILKAFVEVENFVKELIEEIHPKLLYINKFYKSLYKDDDDSNDLKYISPSLLFDLLVKWLNVIPSHAISIGKNMTPLKKTFYLFFTAIGKALSNVYSVIRSVALVDALNIIHPHADFNSKTYQFDISQVSGTEQYQYLYNLSSKLIRVITFFNVRQQLITHYTEKNRETITKECHVKMVEPKHDRMQVEMGDIIHVIPEKVDIKEVMVSNFSINTIINLYNYPILNDFYTNLNDESTELKHAIEHENHDQKIRIKEFRAKYQSKGTHEPKSNPEYINNDNQLHDFDYGTGSFIFDYRIGSALEFFLKHQNQCRTPRTLKQLKDTFVHFESAIKELNKSIESDRQSRNAQTD</sequence>
<accession>G3AKE5</accession>
<feature type="domain" description="Zn(2)-C6 fungal-type" evidence="2">
    <location>
        <begin position="26"/>
        <end position="56"/>
    </location>
</feature>
<dbReference type="eggNOG" id="ENOG502R6NR">
    <property type="taxonomic scope" value="Eukaryota"/>
</dbReference>